<keyword evidence="2" id="KW-1185">Reference proteome</keyword>
<name>I0KH96_9BACT</name>
<accession>I0KH96</accession>
<dbReference type="EMBL" id="HE796684">
    <property type="protein sequence ID" value="CCH03499.1"/>
    <property type="molecule type" value="Genomic_DNA"/>
</dbReference>
<proteinExistence type="predicted"/>
<dbReference type="HOGENOM" id="CLU_3389547_0_0_10"/>
<dbReference type="Proteomes" id="UP000011058">
    <property type="component" value="Plasmid pFAES01"/>
</dbReference>
<dbReference type="AlphaFoldDB" id="I0KH96"/>
<evidence type="ECO:0000313" key="2">
    <source>
        <dbReference type="Proteomes" id="UP000011058"/>
    </source>
</evidence>
<sequence length="32" mass="3759">MQENRFEYATGYGLTNLTTVRKPQRKPVEEMA</sequence>
<evidence type="ECO:0000313" key="1">
    <source>
        <dbReference type="EMBL" id="CCH03499.1"/>
    </source>
</evidence>
<protein>
    <submittedName>
        <fullName evidence="1">Uncharacterized protein</fullName>
    </submittedName>
</protein>
<keyword evidence="1" id="KW-0614">Plasmid</keyword>
<reference evidence="1 2" key="1">
    <citation type="journal article" date="2012" name="J. Bacteriol.">
        <title>Genome Sequence of Fibrella aestuarina BUZ 2T, a Filamentous Marine Bacterium.</title>
        <authorList>
            <person name="Filippini M."/>
            <person name="Qi W."/>
            <person name="Blom J."/>
            <person name="Goesmann A."/>
            <person name="Smits T.H."/>
            <person name="Bagheri H.C."/>
        </authorList>
    </citation>
    <scope>NUCLEOTIDE SEQUENCE [LARGE SCALE GENOMIC DNA]</scope>
    <source>
        <strain evidence="2">BUZ 2T</strain>
        <plasmid evidence="1 2">pFAES01</plasmid>
    </source>
</reference>
<gene>
    <name evidence="1" type="ORF">FAES_pFAES01005</name>
</gene>
<organism evidence="1 2">
    <name type="scientific">Fibrella aestuarina BUZ 2</name>
    <dbReference type="NCBI Taxonomy" id="1166018"/>
    <lineage>
        <taxon>Bacteria</taxon>
        <taxon>Pseudomonadati</taxon>
        <taxon>Bacteroidota</taxon>
        <taxon>Cytophagia</taxon>
        <taxon>Cytophagales</taxon>
        <taxon>Spirosomataceae</taxon>
        <taxon>Fibrella</taxon>
    </lineage>
</organism>
<geneLocation type="plasmid" evidence="1 2">
    <name>pFAES01</name>
</geneLocation>
<dbReference type="KEGG" id="fae:FAES_pFAES01005"/>